<keyword evidence="1" id="KW-1133">Transmembrane helix</keyword>
<dbReference type="EMBL" id="CP001802">
    <property type="protein sequence ID" value="ACY22146.1"/>
    <property type="molecule type" value="Genomic_DNA"/>
</dbReference>
<reference evidence="2 3" key="2">
    <citation type="journal article" date="2010" name="Stand. Genomic Sci.">
        <title>Complete genome sequence of Gordonia bronchialis type strain (3410).</title>
        <authorList>
            <person name="Ivanova N."/>
            <person name="Sikorski J."/>
            <person name="Jando M."/>
            <person name="Lapidus A."/>
            <person name="Nolan M."/>
            <person name="Lucas S."/>
            <person name="Del Rio T.G."/>
            <person name="Tice H."/>
            <person name="Copeland A."/>
            <person name="Cheng J.F."/>
            <person name="Chen F."/>
            <person name="Bruce D."/>
            <person name="Goodwin L."/>
            <person name="Pitluck S."/>
            <person name="Mavromatis K."/>
            <person name="Ovchinnikova G."/>
            <person name="Pati A."/>
            <person name="Chen A."/>
            <person name="Palaniappan K."/>
            <person name="Land M."/>
            <person name="Hauser L."/>
            <person name="Chang Y.J."/>
            <person name="Jeffries C.D."/>
            <person name="Chain P."/>
            <person name="Saunders E."/>
            <person name="Han C."/>
            <person name="Detter J.C."/>
            <person name="Brettin T."/>
            <person name="Rohde M."/>
            <person name="Goker M."/>
            <person name="Bristow J."/>
            <person name="Eisen J.A."/>
            <person name="Markowitz V."/>
            <person name="Hugenholtz P."/>
            <person name="Klenk H.P."/>
            <person name="Kyrpides N.C."/>
        </authorList>
    </citation>
    <scope>NUCLEOTIDE SEQUENCE [LARGE SCALE GENOMIC DNA]</scope>
    <source>
        <strain evidence="3">ATCC 25592 / DSM 43247 / BCRC 13721 / JCM 3198 / KCTC 3076 / NBRC 16047 / NCTC 10667</strain>
    </source>
</reference>
<sequence length="171" mass="17783">MASGPFEQHSPSGWQQPAAGTAVGEYWLDSGPALPLRTWQRKTRFWVILISSIGGAILVAIAIGALVLGLVFSHFFTASGGVAVDCASGTAAAPGGVVAERTPVIIFDDRGERVGSTTLGAMIRADDGCRLPFEVRNLRSGNGPYTLRVGDVFAQTVSEGALSAGVTLRPI</sequence>
<protein>
    <submittedName>
        <fullName evidence="2">Uncharacterized protein</fullName>
    </submittedName>
</protein>
<dbReference type="KEGG" id="gbr:Gbro_2938"/>
<dbReference type="HOGENOM" id="CLU_1701765_0_0_11"/>
<organism evidence="2 3">
    <name type="scientific">Gordonia bronchialis (strain ATCC 25592 / DSM 43247 / BCRC 13721 / JCM 3198 / KCTC 3076 / NBRC 16047 / NCTC 10667)</name>
    <name type="common">Rhodococcus bronchialis</name>
    <dbReference type="NCBI Taxonomy" id="526226"/>
    <lineage>
        <taxon>Bacteria</taxon>
        <taxon>Bacillati</taxon>
        <taxon>Actinomycetota</taxon>
        <taxon>Actinomycetes</taxon>
        <taxon>Mycobacteriales</taxon>
        <taxon>Gordoniaceae</taxon>
        <taxon>Gordonia</taxon>
    </lineage>
</organism>
<dbReference type="AlphaFoldDB" id="D0L9Y1"/>
<dbReference type="OrthoDB" id="4381434at2"/>
<reference evidence="3" key="1">
    <citation type="submission" date="2009-10" db="EMBL/GenBank/DDBJ databases">
        <title>The complete chromosome of Gordonia bronchialis DSM 43247.</title>
        <authorList>
            <consortium name="US DOE Joint Genome Institute (JGI-PGF)"/>
            <person name="Lucas S."/>
            <person name="Copeland A."/>
            <person name="Lapidus A."/>
            <person name="Glavina del Rio T."/>
            <person name="Dalin E."/>
            <person name="Tice H."/>
            <person name="Bruce D."/>
            <person name="Goodwin L."/>
            <person name="Pitluck S."/>
            <person name="Kyrpides N."/>
            <person name="Mavromatis K."/>
            <person name="Ivanova N."/>
            <person name="Ovchinnikova G."/>
            <person name="Saunders E."/>
            <person name="Brettin T."/>
            <person name="Detter J.C."/>
            <person name="Han C."/>
            <person name="Larimer F."/>
            <person name="Land M."/>
            <person name="Hauser L."/>
            <person name="Markowitz V."/>
            <person name="Cheng J.-F."/>
            <person name="Hugenholtz P."/>
            <person name="Woyke T."/>
            <person name="Wu D."/>
            <person name="Jando M."/>
            <person name="Schneider S."/>
            <person name="Goeker M."/>
            <person name="Klenk H.-P."/>
            <person name="Eisen J.A."/>
        </authorList>
    </citation>
    <scope>NUCLEOTIDE SEQUENCE [LARGE SCALE GENOMIC DNA]</scope>
    <source>
        <strain evidence="3">ATCC 25592 / DSM 43247 / BCRC 13721 / JCM 3198 / KCTC 3076 / NBRC 16047 / NCTC 10667</strain>
    </source>
</reference>
<keyword evidence="3" id="KW-1185">Reference proteome</keyword>
<keyword evidence="1" id="KW-0472">Membrane</keyword>
<dbReference type="Proteomes" id="UP000001219">
    <property type="component" value="Chromosome"/>
</dbReference>
<proteinExistence type="predicted"/>
<dbReference type="RefSeq" id="WP_012834662.1">
    <property type="nucleotide sequence ID" value="NC_013441.1"/>
</dbReference>
<gene>
    <name evidence="2" type="ordered locus">Gbro_2938</name>
</gene>
<evidence type="ECO:0000313" key="2">
    <source>
        <dbReference type="EMBL" id="ACY22146.1"/>
    </source>
</evidence>
<name>D0L9Y1_GORB4</name>
<evidence type="ECO:0000313" key="3">
    <source>
        <dbReference type="Proteomes" id="UP000001219"/>
    </source>
</evidence>
<dbReference type="STRING" id="526226.Gbro_2938"/>
<accession>D0L9Y1</accession>
<keyword evidence="1" id="KW-0812">Transmembrane</keyword>
<feature type="transmembrane region" description="Helical" evidence="1">
    <location>
        <begin position="45"/>
        <end position="72"/>
    </location>
</feature>
<dbReference type="eggNOG" id="ENOG5033Y98">
    <property type="taxonomic scope" value="Bacteria"/>
</dbReference>
<evidence type="ECO:0000256" key="1">
    <source>
        <dbReference type="SAM" id="Phobius"/>
    </source>
</evidence>